<reference evidence="3" key="1">
    <citation type="journal article" date="2013" name="G3 (Bethesda)">
        <title>Comparative genomics of a plant-pathogenic fungus, Pyrenophora tritici-repentis, reveals transduplication and the impact of repeat elements on pathogenicity and population divergence.</title>
        <authorList>
            <person name="Manning V.A."/>
            <person name="Pandelova I."/>
            <person name="Dhillon B."/>
            <person name="Wilhelm L.J."/>
            <person name="Goodwin S.B."/>
            <person name="Berlin A.M."/>
            <person name="Figueroa M."/>
            <person name="Freitag M."/>
            <person name="Hane J.K."/>
            <person name="Henrissat B."/>
            <person name="Holman W.H."/>
            <person name="Kodira C.D."/>
            <person name="Martin J."/>
            <person name="Oliver R.P."/>
            <person name="Robbertse B."/>
            <person name="Schackwitz W."/>
            <person name="Schwartz D.C."/>
            <person name="Spatafora J.W."/>
            <person name="Turgeon B.G."/>
            <person name="Yandava C."/>
            <person name="Young S."/>
            <person name="Zhou S."/>
            <person name="Zeng Q."/>
            <person name="Grigoriev I.V."/>
            <person name="Ma L.-J."/>
            <person name="Ciuffetti L.M."/>
        </authorList>
    </citation>
    <scope>NUCLEOTIDE SEQUENCE [LARGE SCALE GENOMIC DNA]</scope>
    <source>
        <strain evidence="3">Pt-1C-BFP</strain>
    </source>
</reference>
<feature type="signal peptide" evidence="1">
    <location>
        <begin position="1"/>
        <end position="19"/>
    </location>
</feature>
<evidence type="ECO:0000313" key="3">
    <source>
        <dbReference type="Proteomes" id="UP000001471"/>
    </source>
</evidence>
<keyword evidence="1" id="KW-0732">Signal</keyword>
<sequence length="142" mass="15255">MKLSMIATTFLMTITPALSFAVPNPQVLPNLALPLDSALGSKTPAVPILQDITAPNSNASVPAAFALSTAHAARRGKRAEKPCYRRSPVALGGSYRVNVDITESSDVNFSFCQGRKALWMWRGAFPTSQAHLHILSMFGTLI</sequence>
<dbReference type="InParanoid" id="B2W3H1"/>
<evidence type="ECO:0000313" key="2">
    <source>
        <dbReference type="EMBL" id="EDU47928.1"/>
    </source>
</evidence>
<evidence type="ECO:0000256" key="1">
    <source>
        <dbReference type="SAM" id="SignalP"/>
    </source>
</evidence>
<protein>
    <submittedName>
        <fullName evidence="2">Uncharacterized protein</fullName>
    </submittedName>
</protein>
<name>B2W3H1_PYRTR</name>
<dbReference type="AlphaFoldDB" id="B2W3H1"/>
<dbReference type="EMBL" id="DS231618">
    <property type="protein sequence ID" value="EDU47928.1"/>
    <property type="molecule type" value="Genomic_DNA"/>
</dbReference>
<accession>B2W3H1</accession>
<dbReference type="HOGENOM" id="CLU_1816773_0_0_1"/>
<organism evidence="2 3">
    <name type="scientific">Pyrenophora tritici-repentis (strain Pt-1C-BFP)</name>
    <name type="common">Wheat tan spot fungus</name>
    <name type="synonym">Drechslera tritici-repentis</name>
    <dbReference type="NCBI Taxonomy" id="426418"/>
    <lineage>
        <taxon>Eukaryota</taxon>
        <taxon>Fungi</taxon>
        <taxon>Dikarya</taxon>
        <taxon>Ascomycota</taxon>
        <taxon>Pezizomycotina</taxon>
        <taxon>Dothideomycetes</taxon>
        <taxon>Pleosporomycetidae</taxon>
        <taxon>Pleosporales</taxon>
        <taxon>Pleosporineae</taxon>
        <taxon>Pleosporaceae</taxon>
        <taxon>Pyrenophora</taxon>
    </lineage>
</organism>
<feature type="chain" id="PRO_5002784474" evidence="1">
    <location>
        <begin position="20"/>
        <end position="142"/>
    </location>
</feature>
<proteinExistence type="predicted"/>
<dbReference type="Proteomes" id="UP000001471">
    <property type="component" value="Unassembled WGS sequence"/>
</dbReference>
<gene>
    <name evidence="2" type="ORF">PTRG_05021</name>
</gene>